<evidence type="ECO:0000259" key="15">
    <source>
        <dbReference type="Pfam" id="PF00593"/>
    </source>
</evidence>
<name>A0A344TSE8_9BACT</name>
<evidence type="ECO:0000256" key="13">
    <source>
        <dbReference type="RuleBase" id="RU003357"/>
    </source>
</evidence>
<dbReference type="InterPro" id="IPR039426">
    <property type="entry name" value="TonB-dep_rcpt-like"/>
</dbReference>
<evidence type="ECO:0000256" key="7">
    <source>
        <dbReference type="ARBA" id="ARBA00023004"/>
    </source>
</evidence>
<evidence type="ECO:0000256" key="6">
    <source>
        <dbReference type="ARBA" id="ARBA00022729"/>
    </source>
</evidence>
<dbReference type="GO" id="GO:0009279">
    <property type="term" value="C:cell outer membrane"/>
    <property type="evidence" value="ECO:0007669"/>
    <property type="project" value="UniProtKB-SubCell"/>
</dbReference>
<dbReference type="KEGG" id="run:DR864_15975"/>
<accession>A0A344TSE8</accession>
<dbReference type="Gene3D" id="2.60.40.1120">
    <property type="entry name" value="Carboxypeptidase-like, regulatory domain"/>
    <property type="match status" value="1"/>
</dbReference>
<sequence length="822" mass="92360">MLKFTSWFLAVATGVLLYVPALAQLSVSGKIVDAEDDKPLPGATIRAGSFRGTVTNEKGEFSLKNLPKDTDLLEFSYVGYENQKMVLASLQSWNSNVEIKLVRSSFSADEVVINATRANQNSGVAFTNVGKLELSKQNLGQDLPVLLNFTPSLVTTSDAGAGVGYTGLRIRGTDATRINVTINGIPYNDAESQGTFWVNMPDFSSSVSSVQIQRGVGTSTNGAAAFGATVNINTNEFRKEAYAEINNSVGSFKTRKHTIMAGTGLLNNKFTLDARLSKITSDGFIDRAKSDLGSFYVSGAYFGKKSSVRLNVFSGKEVTYQAWEGTPEARLKGDREGMLAYIDRNGLNERDAQNLLNSDSRTYNLYLYDNQVDNYQQDHYQLVSSHTLSKNWTFNLNGFLVKGRGYYEQYRDNDRLRNYKLPSVIAGGDTITRSDLIRRRWLDNSFYGTTFSLDYNSFQKLTANIGGGWNQYDGNHFGEVIWARFASNSSIRQRYYQNVGMKTDFNVYGKVYYQLTDKLNVFADAQVRKIGYFVKGDDNQQRQQSHDVNYTFFNPKGGLTYQVSESSTAFASFSLAHREPNRDDFTESTRQIQPQPEVLRDLEFGYRFQKGRVAASVGGYYMNYKNQLVVSGQLNDVGNPIKINVPESYRAGIELEFGAQLSKQWKWNANATFSQNKIKNFTEYIVNYDDENGGYQTTNHGNSNIALSPNVIVGSQLVYTPVKNLEVALLTKYVGKQYLDNTSNEGRKLDAYFTNDLRLIYRVKPKWMNEITVSALANNIFNELYESNGYTYSYIYGGQTTTENFYYPQAGRNFLVSVGLKF</sequence>
<dbReference type="SUPFAM" id="SSF49464">
    <property type="entry name" value="Carboxypeptidase regulatory domain-like"/>
    <property type="match status" value="1"/>
</dbReference>
<evidence type="ECO:0000256" key="1">
    <source>
        <dbReference type="ARBA" id="ARBA00004571"/>
    </source>
</evidence>
<comment type="similarity">
    <text evidence="12 13">Belongs to the TonB-dependent receptor family.</text>
</comment>
<feature type="chain" id="PRO_5016607965" evidence="14">
    <location>
        <begin position="24"/>
        <end position="822"/>
    </location>
</feature>
<evidence type="ECO:0000256" key="5">
    <source>
        <dbReference type="ARBA" id="ARBA00022692"/>
    </source>
</evidence>
<proteinExistence type="inferred from homology"/>
<keyword evidence="2 12" id="KW-0813">Transport</keyword>
<keyword evidence="10 12" id="KW-0472">Membrane</keyword>
<dbReference type="InterPro" id="IPR036942">
    <property type="entry name" value="Beta-barrel_TonB_sf"/>
</dbReference>
<evidence type="ECO:0000313" key="18">
    <source>
        <dbReference type="Proteomes" id="UP000251993"/>
    </source>
</evidence>
<keyword evidence="6 14" id="KW-0732">Signal</keyword>
<dbReference type="Gene3D" id="2.40.170.20">
    <property type="entry name" value="TonB-dependent receptor, beta-barrel domain"/>
    <property type="match status" value="1"/>
</dbReference>
<evidence type="ECO:0000256" key="12">
    <source>
        <dbReference type="PROSITE-ProRule" id="PRU01360"/>
    </source>
</evidence>
<dbReference type="InterPro" id="IPR008969">
    <property type="entry name" value="CarboxyPept-like_regulatory"/>
</dbReference>
<dbReference type="Gene3D" id="2.170.130.10">
    <property type="entry name" value="TonB-dependent receptor, plug domain"/>
    <property type="match status" value="1"/>
</dbReference>
<evidence type="ECO:0000259" key="16">
    <source>
        <dbReference type="Pfam" id="PF07715"/>
    </source>
</evidence>
<dbReference type="AlphaFoldDB" id="A0A344TSE8"/>
<protein>
    <submittedName>
        <fullName evidence="17">TonB-dependent receptor</fullName>
    </submittedName>
</protein>
<evidence type="ECO:0000256" key="2">
    <source>
        <dbReference type="ARBA" id="ARBA00022448"/>
    </source>
</evidence>
<keyword evidence="7" id="KW-0408">Iron</keyword>
<dbReference type="Pfam" id="PF13715">
    <property type="entry name" value="CarbopepD_reg_2"/>
    <property type="match status" value="1"/>
</dbReference>
<dbReference type="InterPro" id="IPR000531">
    <property type="entry name" value="Beta-barrel_TonB"/>
</dbReference>
<keyword evidence="11 12" id="KW-0998">Cell outer membrane</keyword>
<evidence type="ECO:0000256" key="9">
    <source>
        <dbReference type="ARBA" id="ARBA00023077"/>
    </source>
</evidence>
<evidence type="ECO:0000256" key="8">
    <source>
        <dbReference type="ARBA" id="ARBA00023065"/>
    </source>
</evidence>
<evidence type="ECO:0000256" key="3">
    <source>
        <dbReference type="ARBA" id="ARBA00022452"/>
    </source>
</evidence>
<dbReference type="RefSeq" id="WP_114070310.1">
    <property type="nucleotide sequence ID" value="NZ_CP030850.1"/>
</dbReference>
<keyword evidence="17" id="KW-0675">Receptor</keyword>
<keyword evidence="3 12" id="KW-1134">Transmembrane beta strand</keyword>
<reference evidence="17 18" key="1">
    <citation type="submission" date="2018-07" db="EMBL/GenBank/DDBJ databases">
        <title>Genome sequencing of Runella.</title>
        <authorList>
            <person name="Baek M.-G."/>
            <person name="Yi H."/>
        </authorList>
    </citation>
    <scope>NUCLEOTIDE SEQUENCE [LARGE SCALE GENOMIC DNA]</scope>
    <source>
        <strain evidence="17 18">HYN0085</strain>
    </source>
</reference>
<dbReference type="Pfam" id="PF00593">
    <property type="entry name" value="TonB_dep_Rec_b-barrel"/>
    <property type="match status" value="1"/>
</dbReference>
<keyword evidence="4" id="KW-0410">Iron transport</keyword>
<keyword evidence="18" id="KW-1185">Reference proteome</keyword>
<dbReference type="Pfam" id="PF07715">
    <property type="entry name" value="Plug"/>
    <property type="match status" value="1"/>
</dbReference>
<feature type="domain" description="TonB-dependent receptor plug" evidence="16">
    <location>
        <begin position="121"/>
        <end position="228"/>
    </location>
</feature>
<evidence type="ECO:0000313" key="17">
    <source>
        <dbReference type="EMBL" id="AXE21569.1"/>
    </source>
</evidence>
<dbReference type="PANTHER" id="PTHR32552:SF68">
    <property type="entry name" value="FERRICHROME OUTER MEMBRANE TRANSPORTER_PHAGE RECEPTOR"/>
    <property type="match status" value="1"/>
</dbReference>
<dbReference type="Proteomes" id="UP000251993">
    <property type="component" value="Chromosome"/>
</dbReference>
<organism evidence="17 18">
    <name type="scientific">Runella rosea</name>
    <dbReference type="NCBI Taxonomy" id="2259595"/>
    <lineage>
        <taxon>Bacteria</taxon>
        <taxon>Pseudomonadati</taxon>
        <taxon>Bacteroidota</taxon>
        <taxon>Cytophagia</taxon>
        <taxon>Cytophagales</taxon>
        <taxon>Spirosomataceae</taxon>
        <taxon>Runella</taxon>
    </lineage>
</organism>
<evidence type="ECO:0000256" key="14">
    <source>
        <dbReference type="SAM" id="SignalP"/>
    </source>
</evidence>
<dbReference type="PANTHER" id="PTHR32552">
    <property type="entry name" value="FERRICHROME IRON RECEPTOR-RELATED"/>
    <property type="match status" value="1"/>
</dbReference>
<comment type="subcellular location">
    <subcellularLocation>
        <location evidence="1 12">Cell outer membrane</location>
        <topology evidence="1 12">Multi-pass membrane protein</topology>
    </subcellularLocation>
</comment>
<dbReference type="GO" id="GO:0015344">
    <property type="term" value="F:siderophore uptake transmembrane transporter activity"/>
    <property type="evidence" value="ECO:0007669"/>
    <property type="project" value="TreeGrafter"/>
</dbReference>
<feature type="signal peptide" evidence="14">
    <location>
        <begin position="1"/>
        <end position="23"/>
    </location>
</feature>
<evidence type="ECO:0000256" key="11">
    <source>
        <dbReference type="ARBA" id="ARBA00023237"/>
    </source>
</evidence>
<dbReference type="EMBL" id="CP030850">
    <property type="protein sequence ID" value="AXE21569.1"/>
    <property type="molecule type" value="Genomic_DNA"/>
</dbReference>
<dbReference type="OrthoDB" id="9761152at2"/>
<keyword evidence="5 12" id="KW-0812">Transmembrane</keyword>
<dbReference type="PROSITE" id="PS52016">
    <property type="entry name" value="TONB_DEPENDENT_REC_3"/>
    <property type="match status" value="1"/>
</dbReference>
<keyword evidence="9 13" id="KW-0798">TonB box</keyword>
<feature type="domain" description="TonB-dependent receptor-like beta-barrel" evidence="15">
    <location>
        <begin position="349"/>
        <end position="780"/>
    </location>
</feature>
<evidence type="ECO:0000256" key="4">
    <source>
        <dbReference type="ARBA" id="ARBA00022496"/>
    </source>
</evidence>
<keyword evidence="8" id="KW-0406">Ion transport</keyword>
<gene>
    <name evidence="17" type="ORF">DR864_15975</name>
</gene>
<dbReference type="SUPFAM" id="SSF56935">
    <property type="entry name" value="Porins"/>
    <property type="match status" value="1"/>
</dbReference>
<evidence type="ECO:0000256" key="10">
    <source>
        <dbReference type="ARBA" id="ARBA00023136"/>
    </source>
</evidence>
<dbReference type="InterPro" id="IPR037066">
    <property type="entry name" value="Plug_dom_sf"/>
</dbReference>
<dbReference type="InterPro" id="IPR012910">
    <property type="entry name" value="Plug_dom"/>
</dbReference>